<evidence type="ECO:0000256" key="1">
    <source>
        <dbReference type="SAM" id="SignalP"/>
    </source>
</evidence>
<feature type="signal peptide" evidence="1">
    <location>
        <begin position="1"/>
        <end position="21"/>
    </location>
</feature>
<evidence type="ECO:0008006" key="4">
    <source>
        <dbReference type="Google" id="ProtNLM"/>
    </source>
</evidence>
<evidence type="ECO:0000313" key="2">
    <source>
        <dbReference type="EMBL" id="OKP10704.1"/>
    </source>
</evidence>
<organism evidence="2 3">
    <name type="scientific">Penicillium subrubescens</name>
    <dbReference type="NCBI Taxonomy" id="1316194"/>
    <lineage>
        <taxon>Eukaryota</taxon>
        <taxon>Fungi</taxon>
        <taxon>Dikarya</taxon>
        <taxon>Ascomycota</taxon>
        <taxon>Pezizomycotina</taxon>
        <taxon>Eurotiomycetes</taxon>
        <taxon>Eurotiomycetidae</taxon>
        <taxon>Eurotiales</taxon>
        <taxon>Aspergillaceae</taxon>
        <taxon>Penicillium</taxon>
    </lineage>
</organism>
<accession>A0A1Q5UE06</accession>
<name>A0A1Q5UE06_9EURO</name>
<reference evidence="2 3" key="1">
    <citation type="submission" date="2016-10" db="EMBL/GenBank/DDBJ databases">
        <title>Genome sequence of the ascomycete fungus Penicillium subrubescens.</title>
        <authorList>
            <person name="De Vries R.P."/>
            <person name="Peng M."/>
            <person name="Dilokpimol A."/>
            <person name="Hilden K."/>
            <person name="Makela M.R."/>
            <person name="Grigoriev I."/>
            <person name="Riley R."/>
            <person name="Granchi Z."/>
        </authorList>
    </citation>
    <scope>NUCLEOTIDE SEQUENCE [LARGE SCALE GENOMIC DNA]</scope>
    <source>
        <strain evidence="2 3">CBS 132785</strain>
    </source>
</reference>
<feature type="chain" id="PRO_5012411797" description="Extracellular membrane protein CFEM domain-containing protein" evidence="1">
    <location>
        <begin position="22"/>
        <end position="336"/>
    </location>
</feature>
<protein>
    <recommendedName>
        <fullName evidence="4">Extracellular membrane protein CFEM domain-containing protein</fullName>
    </recommendedName>
</protein>
<gene>
    <name evidence="2" type="ORF">PENSUB_4007</name>
</gene>
<dbReference type="AlphaFoldDB" id="A0A1Q5UE06"/>
<keyword evidence="3" id="KW-1185">Reference proteome</keyword>
<comment type="caution">
    <text evidence="2">The sequence shown here is derived from an EMBL/GenBank/DDBJ whole genome shotgun (WGS) entry which is preliminary data.</text>
</comment>
<dbReference type="EMBL" id="MNBE01000313">
    <property type="protein sequence ID" value="OKP10704.1"/>
    <property type="molecule type" value="Genomic_DNA"/>
</dbReference>
<keyword evidence="1" id="KW-0732">Signal</keyword>
<proteinExistence type="predicted"/>
<dbReference type="OrthoDB" id="3538998at2759"/>
<sequence>MLSGTILVSLIALGVVNVALAQTNITANVCADPSAFTSCIAQATTASKGCMDICNGNNICVLGCGCAMYQSYINCVAESCWNQVYSCEYDELIADYFVNCPAATEPVPFWPAPDNAPGGCSCNLGKVLHSVMKAEQGYNSCITNNTSTSIVQLSNKNTACGCCEVSAGLSAMYETCPDTIPSAMGADSWLKTATLYGELINWGTCGSVLDKYSCPNLGFAPPSSNSSTFYNPNNLPPNGTYTLYNTGGVNALTAPASGSVFTWSQTSVTYTVTASPWKNSAVKATAAGTSGGSVASGTAAAAGATKTSGGASLSLQLPSVVVWLSVLGVLAKMVLI</sequence>
<evidence type="ECO:0000313" key="3">
    <source>
        <dbReference type="Proteomes" id="UP000186955"/>
    </source>
</evidence>
<dbReference type="Proteomes" id="UP000186955">
    <property type="component" value="Unassembled WGS sequence"/>
</dbReference>